<evidence type="ECO:0000256" key="1">
    <source>
        <dbReference type="ARBA" id="ARBA00022603"/>
    </source>
</evidence>
<dbReference type="InterPro" id="IPR001537">
    <property type="entry name" value="SpoU_MeTrfase"/>
</dbReference>
<name>A0A7J6A5Y7_AMEME</name>
<feature type="domain" description="tRNA/rRNA methyltransferase SpoU type" evidence="4">
    <location>
        <begin position="230"/>
        <end position="304"/>
    </location>
</feature>
<dbReference type="GO" id="GO:0008173">
    <property type="term" value="F:RNA methyltransferase activity"/>
    <property type="evidence" value="ECO:0007669"/>
    <property type="project" value="InterPro"/>
</dbReference>
<dbReference type="AlphaFoldDB" id="A0A7J6A5Y7"/>
<dbReference type="CDD" id="cd18106">
    <property type="entry name" value="SpoU-like_RNMTL1"/>
    <property type="match status" value="1"/>
</dbReference>
<proteinExistence type="predicted"/>
<dbReference type="InterPro" id="IPR051259">
    <property type="entry name" value="rRNA_Methyltransferase"/>
</dbReference>
<dbReference type="Proteomes" id="UP000593565">
    <property type="component" value="Unassembled WGS sequence"/>
</dbReference>
<evidence type="ECO:0000313" key="6">
    <source>
        <dbReference type="Proteomes" id="UP000593565"/>
    </source>
</evidence>
<dbReference type="EMBL" id="JAAGNN010000018">
    <property type="protein sequence ID" value="KAF4077601.1"/>
    <property type="molecule type" value="Genomic_DNA"/>
</dbReference>
<dbReference type="SUPFAM" id="SSF55315">
    <property type="entry name" value="L30e-like"/>
    <property type="match status" value="1"/>
</dbReference>
<dbReference type="InterPro" id="IPR029028">
    <property type="entry name" value="Alpha/beta_knot_MTases"/>
</dbReference>
<evidence type="ECO:0000313" key="5">
    <source>
        <dbReference type="EMBL" id="KAF4077601.1"/>
    </source>
</evidence>
<keyword evidence="6" id="KW-1185">Reference proteome</keyword>
<comment type="caution">
    <text evidence="5">The sequence shown here is derived from an EMBL/GenBank/DDBJ whole genome shotgun (WGS) entry which is preliminary data.</text>
</comment>
<dbReference type="PANTHER" id="PTHR43191">
    <property type="entry name" value="RRNA METHYLTRANSFERASE 3"/>
    <property type="match status" value="1"/>
</dbReference>
<feature type="region of interest" description="Disordered" evidence="3">
    <location>
        <begin position="75"/>
        <end position="103"/>
    </location>
</feature>
<dbReference type="GO" id="GO:0006396">
    <property type="term" value="P:RNA processing"/>
    <property type="evidence" value="ECO:0007669"/>
    <property type="project" value="InterPro"/>
</dbReference>
<accession>A0A7J6A5Y7</accession>
<organism evidence="5 6">
    <name type="scientific">Ameiurus melas</name>
    <name type="common">Black bullhead</name>
    <name type="synonym">Silurus melas</name>
    <dbReference type="NCBI Taxonomy" id="219545"/>
    <lineage>
        <taxon>Eukaryota</taxon>
        <taxon>Metazoa</taxon>
        <taxon>Chordata</taxon>
        <taxon>Craniata</taxon>
        <taxon>Vertebrata</taxon>
        <taxon>Euteleostomi</taxon>
        <taxon>Actinopterygii</taxon>
        <taxon>Neopterygii</taxon>
        <taxon>Teleostei</taxon>
        <taxon>Ostariophysi</taxon>
        <taxon>Siluriformes</taxon>
        <taxon>Ictaluridae</taxon>
        <taxon>Ameiurus</taxon>
    </lineage>
</organism>
<keyword evidence="2" id="KW-0808">Transferase</keyword>
<dbReference type="InterPro" id="IPR029064">
    <property type="entry name" value="Ribosomal_eL30-like_sf"/>
</dbReference>
<dbReference type="Gene3D" id="3.40.1280.10">
    <property type="match status" value="1"/>
</dbReference>
<evidence type="ECO:0000256" key="3">
    <source>
        <dbReference type="SAM" id="MobiDB-lite"/>
    </source>
</evidence>
<dbReference type="GO" id="GO:0032259">
    <property type="term" value="P:methylation"/>
    <property type="evidence" value="ECO:0007669"/>
    <property type="project" value="UniProtKB-KW"/>
</dbReference>
<gene>
    <name evidence="5" type="ORF">AMELA_G00209920</name>
</gene>
<evidence type="ECO:0000256" key="2">
    <source>
        <dbReference type="ARBA" id="ARBA00022679"/>
    </source>
</evidence>
<dbReference type="PANTHER" id="PTHR43191:SF2">
    <property type="entry name" value="RRNA METHYLTRANSFERASE 3, MITOCHONDRIAL"/>
    <property type="match status" value="1"/>
</dbReference>
<dbReference type="InterPro" id="IPR029026">
    <property type="entry name" value="tRNA_m1G_MTases_N"/>
</dbReference>
<dbReference type="Gene3D" id="3.30.1330.30">
    <property type="match status" value="1"/>
</dbReference>
<dbReference type="Pfam" id="PF00588">
    <property type="entry name" value="SpoU_methylase"/>
    <property type="match status" value="2"/>
</dbReference>
<keyword evidence="1" id="KW-0489">Methyltransferase</keyword>
<reference evidence="5 6" key="1">
    <citation type="submission" date="2020-02" db="EMBL/GenBank/DDBJ databases">
        <title>A chromosome-scale genome assembly of the black bullhead catfish (Ameiurus melas).</title>
        <authorList>
            <person name="Wen M."/>
            <person name="Zham M."/>
            <person name="Cabau C."/>
            <person name="Klopp C."/>
            <person name="Donnadieu C."/>
            <person name="Roques C."/>
            <person name="Bouchez O."/>
            <person name="Lampietro C."/>
            <person name="Jouanno E."/>
            <person name="Herpin A."/>
            <person name="Louis A."/>
            <person name="Berthelot C."/>
            <person name="Parey E."/>
            <person name="Roest-Crollius H."/>
            <person name="Braasch I."/>
            <person name="Postlethwait J."/>
            <person name="Robinson-Rechavi M."/>
            <person name="Echchiki A."/>
            <person name="Begum T."/>
            <person name="Montfort J."/>
            <person name="Schartl M."/>
            <person name="Bobe J."/>
            <person name="Guiguen Y."/>
        </authorList>
    </citation>
    <scope>NUCLEOTIDE SEQUENCE [LARGE SCALE GENOMIC DNA]</scope>
    <source>
        <strain evidence="5">M_S1</strain>
        <tissue evidence="5">Blood</tissue>
    </source>
</reference>
<dbReference type="SUPFAM" id="SSF75217">
    <property type="entry name" value="alpha/beta knot"/>
    <property type="match status" value="1"/>
</dbReference>
<evidence type="ECO:0000259" key="4">
    <source>
        <dbReference type="Pfam" id="PF00588"/>
    </source>
</evidence>
<protein>
    <recommendedName>
        <fullName evidence="4">tRNA/rRNA methyltransferase SpoU type domain-containing protein</fullName>
    </recommendedName>
</protein>
<feature type="domain" description="tRNA/rRNA methyltransferase SpoU type" evidence="4">
    <location>
        <begin position="367"/>
        <end position="428"/>
    </location>
</feature>
<sequence>MATLMRRVRGVCTILEPTLTARTSNRYVRTARCRPPTASTSKEDSIDLKSGVKNEQFKGAEGLKHACSPSAMESMLDTTRNVSESHHEKTTSKNASRGLSSKPPCFHQVESLRYEKVQPGDKRMSRLVNLARSKKLREQQGKILLEGRRLVCDALDAGVSPLVIFFSTAERLQELPANKLAHASLVKVKLEDVRIWPDVDAAVDMIAVFKRPEVSQLLFSEEKCGKALPLTLICDNVRDPGNLGATLRCAAAAGCHSVLLTTGCVDVWEPKVLRAAMGAHFRLPLIPSLSWSDIQFHLPPSTTVHVADNSSGFVTELELAGPPQRHKKAGDYGWVSSRHISRKMYCEDEDEEDKVGGSRQASLVLEAQPYHMSWTGNHTAIVIGGETHGLSQEALRLAEETRGRRLLIPMVRGVDSLNAAMAACVLLFEGRRQLKGQVVE</sequence>
<dbReference type="OrthoDB" id="270651at2759"/>
<dbReference type="GO" id="GO:0003723">
    <property type="term" value="F:RNA binding"/>
    <property type="evidence" value="ECO:0007669"/>
    <property type="project" value="InterPro"/>
</dbReference>